<dbReference type="GO" id="GO:0003700">
    <property type="term" value="F:DNA-binding transcription factor activity"/>
    <property type="evidence" value="ECO:0007669"/>
    <property type="project" value="InterPro"/>
</dbReference>
<sequence>MDDTTCSSSTDKCMLDELSFRLRSIEVVKGGALCQLKQQLVFSYALIVMTSGEVQLVLDHQQCELDRNSVYVCMPGQTFGTIALSEEMELYVLYFDVFRHEINHVSYMAVSKDEQLFPYKGKISVYPPDKLPSMCDELYRRWQGRTSTGSFRCQIDFQEILFYINKNCRTKPESAYSALEYVKQYMEEHYTDSLTIDQLAQVAEISPKYFVDLFKKKYGISAMEYVAELRLQQAKRLMAQSDARLRDIAHQVGYADEFYFSRKFKKEIGVSPNVYMKSRRRKLVAYSPSHIGYLLPLNIMPYAAPLHPKWTEYYYREYRNDIPVHISAYRQNQNWQANIELLTQIPADVIIANDDLHETEKQALEKIAPVFYLSVSQMEWRQQFRLLADFLGESWQAEKWLDEYDRKLQTVREQLQPGMEKETVVIVRLLQQNMFVHSNRGIAGILYDELQFRPTCVSKLVNNHKPISIEELKALNADRLFMMIRQESETLANWEKIQNNPQWQTISAVQQNKIHMLTSDPWLEYSPHAHLRMLDHITQLIAVNRP</sequence>
<accession>A0AAP3G7P5</accession>
<dbReference type="GO" id="GO:0043565">
    <property type="term" value="F:sequence-specific DNA binding"/>
    <property type="evidence" value="ECO:0007669"/>
    <property type="project" value="InterPro"/>
</dbReference>
<dbReference type="Proteomes" id="UP001077662">
    <property type="component" value="Unassembled WGS sequence"/>
</dbReference>
<evidence type="ECO:0000259" key="8">
    <source>
        <dbReference type="PROSITE" id="PS01124"/>
    </source>
</evidence>
<dbReference type="EMBL" id="JAPTNE010000007">
    <property type="protein sequence ID" value="MCZ0806551.1"/>
    <property type="molecule type" value="Genomic_DNA"/>
</dbReference>
<dbReference type="SUPFAM" id="SSF46689">
    <property type="entry name" value="Homeodomain-like"/>
    <property type="match status" value="2"/>
</dbReference>
<dbReference type="Gene3D" id="1.10.10.60">
    <property type="entry name" value="Homeodomain-like"/>
    <property type="match status" value="2"/>
</dbReference>
<evidence type="ECO:0000256" key="6">
    <source>
        <dbReference type="ARBA" id="ARBA00023125"/>
    </source>
</evidence>
<dbReference type="PANTHER" id="PTHR30532:SF1">
    <property type="entry name" value="IRON(3+)-HYDROXAMATE-BINDING PROTEIN FHUD"/>
    <property type="match status" value="1"/>
</dbReference>
<evidence type="ECO:0000259" key="9">
    <source>
        <dbReference type="PROSITE" id="PS50983"/>
    </source>
</evidence>
<keyword evidence="7" id="KW-0804">Transcription</keyword>
<keyword evidence="5" id="KW-0805">Transcription regulation</keyword>
<dbReference type="InterPro" id="IPR009057">
    <property type="entry name" value="Homeodomain-like_sf"/>
</dbReference>
<dbReference type="InterPro" id="IPR018062">
    <property type="entry name" value="HTH_AraC-typ_CS"/>
</dbReference>
<evidence type="ECO:0000256" key="3">
    <source>
        <dbReference type="ARBA" id="ARBA00022448"/>
    </source>
</evidence>
<organism evidence="10 11">
    <name type="scientific">Brevibacillus laterosporus</name>
    <name type="common">Bacillus laterosporus</name>
    <dbReference type="NCBI Taxonomy" id="1465"/>
    <lineage>
        <taxon>Bacteria</taxon>
        <taxon>Bacillati</taxon>
        <taxon>Bacillota</taxon>
        <taxon>Bacilli</taxon>
        <taxon>Bacillales</taxon>
        <taxon>Paenibacillaceae</taxon>
        <taxon>Brevibacillus</taxon>
    </lineage>
</organism>
<dbReference type="InterPro" id="IPR020449">
    <property type="entry name" value="Tscrpt_reg_AraC-type_HTH"/>
</dbReference>
<keyword evidence="3" id="KW-0813">Transport</keyword>
<dbReference type="GO" id="GO:1901678">
    <property type="term" value="P:iron coordination entity transport"/>
    <property type="evidence" value="ECO:0007669"/>
    <property type="project" value="UniProtKB-ARBA"/>
</dbReference>
<evidence type="ECO:0000256" key="4">
    <source>
        <dbReference type="ARBA" id="ARBA00022729"/>
    </source>
</evidence>
<keyword evidence="6" id="KW-0238">DNA-binding</keyword>
<feature type="domain" description="Fe/B12 periplasmic-binding" evidence="9">
    <location>
        <begin position="282"/>
        <end position="545"/>
    </location>
</feature>
<comment type="subcellular location">
    <subcellularLocation>
        <location evidence="1">Cell envelope</location>
    </subcellularLocation>
</comment>
<reference evidence="10" key="1">
    <citation type="submission" date="2022-09" db="EMBL/GenBank/DDBJ databases">
        <title>Genome analysis and characterization of larvicidal activity of Brevibacillus strains.</title>
        <authorList>
            <person name="Patrusheva E.V."/>
            <person name="Izotova A.O."/>
            <person name="Toshchakov S.V."/>
            <person name="Sineoky S.P."/>
        </authorList>
    </citation>
    <scope>NUCLEOTIDE SEQUENCE</scope>
    <source>
        <strain evidence="10">VKPM_B-13247</strain>
    </source>
</reference>
<evidence type="ECO:0000256" key="5">
    <source>
        <dbReference type="ARBA" id="ARBA00023015"/>
    </source>
</evidence>
<dbReference type="PRINTS" id="PR00032">
    <property type="entry name" value="HTHARAC"/>
</dbReference>
<dbReference type="GO" id="GO:0030288">
    <property type="term" value="C:outer membrane-bounded periplasmic space"/>
    <property type="evidence" value="ECO:0007669"/>
    <property type="project" value="TreeGrafter"/>
</dbReference>
<dbReference type="PROSITE" id="PS50983">
    <property type="entry name" value="FE_B12_PBP"/>
    <property type="match status" value="1"/>
</dbReference>
<dbReference type="PROSITE" id="PS00041">
    <property type="entry name" value="HTH_ARAC_FAMILY_1"/>
    <property type="match status" value="1"/>
</dbReference>
<dbReference type="SMART" id="SM00342">
    <property type="entry name" value="HTH_ARAC"/>
    <property type="match status" value="1"/>
</dbReference>
<keyword evidence="4" id="KW-0732">Signal</keyword>
<evidence type="ECO:0000256" key="2">
    <source>
        <dbReference type="ARBA" id="ARBA00008814"/>
    </source>
</evidence>
<evidence type="ECO:0000256" key="1">
    <source>
        <dbReference type="ARBA" id="ARBA00004196"/>
    </source>
</evidence>
<dbReference type="Pfam" id="PF12833">
    <property type="entry name" value="HTH_18"/>
    <property type="match status" value="1"/>
</dbReference>
<evidence type="ECO:0000256" key="7">
    <source>
        <dbReference type="ARBA" id="ARBA00023163"/>
    </source>
</evidence>
<evidence type="ECO:0000313" key="10">
    <source>
        <dbReference type="EMBL" id="MCZ0806551.1"/>
    </source>
</evidence>
<evidence type="ECO:0000313" key="11">
    <source>
        <dbReference type="Proteomes" id="UP001077662"/>
    </source>
</evidence>
<feature type="domain" description="HTH araC/xylS-type" evidence="8">
    <location>
        <begin position="180"/>
        <end position="278"/>
    </location>
</feature>
<proteinExistence type="inferred from homology"/>
<gene>
    <name evidence="10" type="ORF">O0554_06400</name>
</gene>
<dbReference type="Gene3D" id="3.40.50.1980">
    <property type="entry name" value="Nitrogenase molybdenum iron protein domain"/>
    <property type="match status" value="2"/>
</dbReference>
<dbReference type="RefSeq" id="WP_258433125.1">
    <property type="nucleotide sequence ID" value="NZ_JANSGW010000007.1"/>
</dbReference>
<comment type="caution">
    <text evidence="10">The sequence shown here is derived from an EMBL/GenBank/DDBJ whole genome shotgun (WGS) entry which is preliminary data.</text>
</comment>
<dbReference type="AlphaFoldDB" id="A0AAP3G7P5"/>
<protein>
    <submittedName>
        <fullName evidence="10">ABC transporter substrate-binding protein</fullName>
    </submittedName>
</protein>
<name>A0AAP3G7P5_BRELA</name>
<dbReference type="PANTHER" id="PTHR30532">
    <property type="entry name" value="IRON III DICITRATE-BINDING PERIPLASMIC PROTEIN"/>
    <property type="match status" value="1"/>
</dbReference>
<dbReference type="SUPFAM" id="SSF53807">
    <property type="entry name" value="Helical backbone' metal receptor"/>
    <property type="match status" value="1"/>
</dbReference>
<comment type="similarity">
    <text evidence="2">Belongs to the bacterial solute-binding protein 8 family.</text>
</comment>
<dbReference type="Pfam" id="PF01497">
    <property type="entry name" value="Peripla_BP_2"/>
    <property type="match status" value="1"/>
</dbReference>
<dbReference type="InterPro" id="IPR051313">
    <property type="entry name" value="Bact_iron-sidero_bind"/>
</dbReference>
<dbReference type="PROSITE" id="PS01124">
    <property type="entry name" value="HTH_ARAC_FAMILY_2"/>
    <property type="match status" value="1"/>
</dbReference>
<dbReference type="InterPro" id="IPR002491">
    <property type="entry name" value="ABC_transptr_periplasmic_BD"/>
</dbReference>
<dbReference type="InterPro" id="IPR018060">
    <property type="entry name" value="HTH_AraC"/>
</dbReference>